<organism evidence="12 13">
    <name type="scientific">Candidatus Phocaeicola excrementipullorum</name>
    <dbReference type="NCBI Taxonomy" id="2838731"/>
    <lineage>
        <taxon>Bacteria</taxon>
        <taxon>Pseudomonadati</taxon>
        <taxon>Bacteroidota</taxon>
        <taxon>Bacteroidia</taxon>
        <taxon>Bacteroidales</taxon>
        <taxon>Bacteroidaceae</taxon>
        <taxon>Phocaeicola</taxon>
    </lineage>
</organism>
<evidence type="ECO:0000256" key="10">
    <source>
        <dbReference type="PIRNR" id="PIRNR006268"/>
    </source>
</evidence>
<dbReference type="PIRSF" id="PIRSF006268">
    <property type="entry name" value="ApbE"/>
    <property type="match status" value="1"/>
</dbReference>
<evidence type="ECO:0000256" key="1">
    <source>
        <dbReference type="ARBA" id="ARBA00011955"/>
    </source>
</evidence>
<dbReference type="GO" id="GO:0046872">
    <property type="term" value="F:metal ion binding"/>
    <property type="evidence" value="ECO:0007669"/>
    <property type="project" value="UniProtKB-UniRule"/>
</dbReference>
<dbReference type="InterPro" id="IPR003374">
    <property type="entry name" value="ApbE-like_sf"/>
</dbReference>
<sequence length="337" mass="37859">MNQRNLKWQLPFLAILIIGTVLILRKQAPYQTDEGFVFGTVYKITYQSKENLKPEIEAELKKVDNSLSPFNKQSVITHINNNTDLRADSMLAYIYKMAKGISEETQGAYDITVAPLVNAWGFGFKTQAFPDSAKIDSIREIVGYKKIRLNDNGTFEKTDPRIMLDCSSIAKGYGVDCVARLLASKGIRNFMVEIGGEVVTKGENPKMEKWKIGINRPVDDSLAVNQELQTILEITDAGMATSGNYRNFYYKEGKKYAHTIDPRTGYPVQHNILSSTVIADNCAKADAYATAFMVLGLDSAKVICNAHPELDAYFIYTDDEGKLQTYSTEGMKRYMRK</sequence>
<feature type="binding site" evidence="11">
    <location>
        <position position="286"/>
    </location>
    <ligand>
        <name>Mg(2+)</name>
        <dbReference type="ChEBI" id="CHEBI:18420"/>
    </ligand>
</feature>
<dbReference type="Gene3D" id="3.10.520.10">
    <property type="entry name" value="ApbE-like domains"/>
    <property type="match status" value="1"/>
</dbReference>
<keyword evidence="3 10" id="KW-0285">Flavoprotein</keyword>
<dbReference type="AlphaFoldDB" id="A0A948X2Y3"/>
<keyword evidence="4 10" id="KW-0808">Transferase</keyword>
<evidence type="ECO:0000313" key="13">
    <source>
        <dbReference type="Proteomes" id="UP000784286"/>
    </source>
</evidence>
<dbReference type="EMBL" id="JAHLFJ010000081">
    <property type="protein sequence ID" value="MBU3856710.1"/>
    <property type="molecule type" value="Genomic_DNA"/>
</dbReference>
<dbReference type="Pfam" id="PF02424">
    <property type="entry name" value="ApbE"/>
    <property type="match status" value="1"/>
</dbReference>
<evidence type="ECO:0000256" key="11">
    <source>
        <dbReference type="PIRSR" id="PIRSR006268-2"/>
    </source>
</evidence>
<dbReference type="InterPro" id="IPR024932">
    <property type="entry name" value="ApbE"/>
</dbReference>
<evidence type="ECO:0000256" key="9">
    <source>
        <dbReference type="ARBA" id="ARBA00048540"/>
    </source>
</evidence>
<evidence type="ECO:0000256" key="2">
    <source>
        <dbReference type="ARBA" id="ARBA00016337"/>
    </source>
</evidence>
<accession>A0A948X2Y3</accession>
<dbReference type="PANTHER" id="PTHR30040:SF2">
    <property type="entry name" value="FAD:PROTEIN FMN TRANSFERASE"/>
    <property type="match status" value="1"/>
</dbReference>
<evidence type="ECO:0000256" key="6">
    <source>
        <dbReference type="ARBA" id="ARBA00022827"/>
    </source>
</evidence>
<comment type="caution">
    <text evidence="12">The sequence shown here is derived from an EMBL/GenBank/DDBJ whole genome shotgun (WGS) entry which is preliminary data.</text>
</comment>
<feature type="binding site" evidence="11">
    <location>
        <position position="290"/>
    </location>
    <ligand>
        <name>Mg(2+)</name>
        <dbReference type="ChEBI" id="CHEBI:18420"/>
    </ligand>
</feature>
<keyword evidence="6 10" id="KW-0274">FAD</keyword>
<evidence type="ECO:0000256" key="8">
    <source>
        <dbReference type="ARBA" id="ARBA00031306"/>
    </source>
</evidence>
<reference evidence="12" key="1">
    <citation type="journal article" date="2021" name="PeerJ">
        <title>Extensive microbial diversity within the chicken gut microbiome revealed by metagenomics and culture.</title>
        <authorList>
            <person name="Gilroy R."/>
            <person name="Ravi A."/>
            <person name="Getino M."/>
            <person name="Pursley I."/>
            <person name="Horton D.L."/>
            <person name="Alikhan N.F."/>
            <person name="Baker D."/>
            <person name="Gharbi K."/>
            <person name="Hall N."/>
            <person name="Watson M."/>
            <person name="Adriaenssens E.M."/>
            <person name="Foster-Nyarko E."/>
            <person name="Jarju S."/>
            <person name="Secka A."/>
            <person name="Antonio M."/>
            <person name="Oren A."/>
            <person name="Chaudhuri R.R."/>
            <person name="La Ragione R."/>
            <person name="Hildebrand F."/>
            <person name="Pallen M.J."/>
        </authorList>
    </citation>
    <scope>NUCLEOTIDE SEQUENCE</scope>
    <source>
        <strain evidence="12">8470</strain>
    </source>
</reference>
<dbReference type="EC" id="2.7.1.180" evidence="1 10"/>
<protein>
    <recommendedName>
        <fullName evidence="2 10">FAD:protein FMN transferase</fullName>
        <ecNumber evidence="1 10">2.7.1.180</ecNumber>
    </recommendedName>
    <alternativeName>
        <fullName evidence="8 10">Flavin transferase</fullName>
    </alternativeName>
</protein>
<comment type="similarity">
    <text evidence="10">Belongs to the ApbE family.</text>
</comment>
<keyword evidence="5 10" id="KW-0479">Metal-binding</keyword>
<dbReference type="PANTHER" id="PTHR30040">
    <property type="entry name" value="THIAMINE BIOSYNTHESIS LIPOPROTEIN APBE"/>
    <property type="match status" value="1"/>
</dbReference>
<feature type="binding site" evidence="11">
    <location>
        <position position="168"/>
    </location>
    <ligand>
        <name>Mg(2+)</name>
        <dbReference type="ChEBI" id="CHEBI:18420"/>
    </ligand>
</feature>
<evidence type="ECO:0000313" key="12">
    <source>
        <dbReference type="EMBL" id="MBU3856710.1"/>
    </source>
</evidence>
<dbReference type="Proteomes" id="UP000784286">
    <property type="component" value="Unassembled WGS sequence"/>
</dbReference>
<evidence type="ECO:0000256" key="7">
    <source>
        <dbReference type="ARBA" id="ARBA00022842"/>
    </source>
</evidence>
<evidence type="ECO:0000256" key="3">
    <source>
        <dbReference type="ARBA" id="ARBA00022630"/>
    </source>
</evidence>
<evidence type="ECO:0000256" key="4">
    <source>
        <dbReference type="ARBA" id="ARBA00022679"/>
    </source>
</evidence>
<keyword evidence="7 10" id="KW-0460">Magnesium</keyword>
<reference evidence="12" key="2">
    <citation type="submission" date="2021-04" db="EMBL/GenBank/DDBJ databases">
        <authorList>
            <person name="Gilroy R."/>
        </authorList>
    </citation>
    <scope>NUCLEOTIDE SEQUENCE</scope>
    <source>
        <strain evidence="12">8470</strain>
    </source>
</reference>
<proteinExistence type="inferred from homology"/>
<dbReference type="GO" id="GO:0016740">
    <property type="term" value="F:transferase activity"/>
    <property type="evidence" value="ECO:0007669"/>
    <property type="project" value="UniProtKB-UniRule"/>
</dbReference>
<gene>
    <name evidence="12" type="ORF">H9928_09205</name>
</gene>
<name>A0A948X2Y3_9BACT</name>
<evidence type="ECO:0000256" key="5">
    <source>
        <dbReference type="ARBA" id="ARBA00022723"/>
    </source>
</evidence>
<comment type="catalytic activity">
    <reaction evidence="9 10">
        <text>L-threonyl-[protein] + FAD = FMN-L-threonyl-[protein] + AMP + H(+)</text>
        <dbReference type="Rhea" id="RHEA:36847"/>
        <dbReference type="Rhea" id="RHEA-COMP:11060"/>
        <dbReference type="Rhea" id="RHEA-COMP:11061"/>
        <dbReference type="ChEBI" id="CHEBI:15378"/>
        <dbReference type="ChEBI" id="CHEBI:30013"/>
        <dbReference type="ChEBI" id="CHEBI:57692"/>
        <dbReference type="ChEBI" id="CHEBI:74257"/>
        <dbReference type="ChEBI" id="CHEBI:456215"/>
        <dbReference type="EC" id="2.7.1.180"/>
    </reaction>
</comment>
<dbReference type="SUPFAM" id="SSF143631">
    <property type="entry name" value="ApbE-like"/>
    <property type="match status" value="1"/>
</dbReference>
<comment type="cofactor">
    <cofactor evidence="11">
        <name>Mg(2+)</name>
        <dbReference type="ChEBI" id="CHEBI:18420"/>
    </cofactor>
    <cofactor evidence="11">
        <name>Mn(2+)</name>
        <dbReference type="ChEBI" id="CHEBI:29035"/>
    </cofactor>
    <text evidence="11">Magnesium. Can also use manganese.</text>
</comment>